<dbReference type="Proteomes" id="UP001165586">
    <property type="component" value="Unassembled WGS sequence"/>
</dbReference>
<organism evidence="1 2">
    <name type="scientific">Herbiconiux daphne</name>
    <dbReference type="NCBI Taxonomy" id="2970914"/>
    <lineage>
        <taxon>Bacteria</taxon>
        <taxon>Bacillati</taxon>
        <taxon>Actinomycetota</taxon>
        <taxon>Actinomycetes</taxon>
        <taxon>Micrococcales</taxon>
        <taxon>Microbacteriaceae</taxon>
        <taxon>Herbiconiux</taxon>
    </lineage>
</organism>
<evidence type="ECO:0000313" key="2">
    <source>
        <dbReference type="Proteomes" id="UP001165586"/>
    </source>
</evidence>
<feature type="non-terminal residue" evidence="1">
    <location>
        <position position="166"/>
    </location>
</feature>
<evidence type="ECO:0000313" key="1">
    <source>
        <dbReference type="EMBL" id="MCS5737073.1"/>
    </source>
</evidence>
<protein>
    <submittedName>
        <fullName evidence="1">Uncharacterized protein</fullName>
    </submittedName>
</protein>
<keyword evidence="2" id="KW-1185">Reference proteome</keyword>
<gene>
    <name evidence="1" type="ORF">N1032_25425</name>
</gene>
<proteinExistence type="predicted"/>
<dbReference type="EMBL" id="JANLCJ010000391">
    <property type="protein sequence ID" value="MCS5737073.1"/>
    <property type="molecule type" value="Genomic_DNA"/>
</dbReference>
<reference evidence="1" key="1">
    <citation type="submission" date="2022-08" db="EMBL/GenBank/DDBJ databases">
        <authorList>
            <person name="Deng Y."/>
            <person name="Han X.-F."/>
            <person name="Zhang Y.-Q."/>
        </authorList>
    </citation>
    <scope>NUCLEOTIDE SEQUENCE</scope>
    <source>
        <strain evidence="1">CPCC 203386</strain>
    </source>
</reference>
<sequence length="166" mass="18478">MSMIPETQSTRKYNYDAMAEGEYEARIVRIVGLGVHPQDPWVDRKTGVVTQKAPAFRLDLAFEIIGHDTKGTDSEGKPIDPKPACQFKTYIVNPRAKNSGILDLIKMIDPSIQALKADLNWIRDKLLGQPVNLLVNQYTNKAGQVKNSIKTITAIPTKYRDAVGDP</sequence>
<dbReference type="RefSeq" id="WP_259543376.1">
    <property type="nucleotide sequence ID" value="NZ_JANLCJ010000391.1"/>
</dbReference>
<comment type="caution">
    <text evidence="1">The sequence shown here is derived from an EMBL/GenBank/DDBJ whole genome shotgun (WGS) entry which is preliminary data.</text>
</comment>
<name>A0ABT2HAW4_9MICO</name>
<accession>A0ABT2HAW4</accession>